<keyword evidence="1" id="KW-0472">Membrane</keyword>
<name>A0A6G0T1W2_APHGL</name>
<evidence type="ECO:0000313" key="2">
    <source>
        <dbReference type="EMBL" id="KAE9524623.1"/>
    </source>
</evidence>
<accession>A0A6G0T1W2</accession>
<keyword evidence="1" id="KW-1133">Transmembrane helix</keyword>
<proteinExistence type="predicted"/>
<protein>
    <submittedName>
        <fullName evidence="2">Uncharacterized protein</fullName>
    </submittedName>
</protein>
<dbReference type="AlphaFoldDB" id="A0A6G0T1W2"/>
<feature type="non-terminal residue" evidence="2">
    <location>
        <position position="218"/>
    </location>
</feature>
<gene>
    <name evidence="2" type="ORF">AGLY_014673</name>
</gene>
<evidence type="ECO:0000313" key="3">
    <source>
        <dbReference type="Proteomes" id="UP000475862"/>
    </source>
</evidence>
<dbReference type="Proteomes" id="UP000475862">
    <property type="component" value="Unassembled WGS sequence"/>
</dbReference>
<keyword evidence="3" id="KW-1185">Reference proteome</keyword>
<organism evidence="2 3">
    <name type="scientific">Aphis glycines</name>
    <name type="common">Soybean aphid</name>
    <dbReference type="NCBI Taxonomy" id="307491"/>
    <lineage>
        <taxon>Eukaryota</taxon>
        <taxon>Metazoa</taxon>
        <taxon>Ecdysozoa</taxon>
        <taxon>Arthropoda</taxon>
        <taxon>Hexapoda</taxon>
        <taxon>Insecta</taxon>
        <taxon>Pterygota</taxon>
        <taxon>Neoptera</taxon>
        <taxon>Paraneoptera</taxon>
        <taxon>Hemiptera</taxon>
        <taxon>Sternorrhyncha</taxon>
        <taxon>Aphidomorpha</taxon>
        <taxon>Aphidoidea</taxon>
        <taxon>Aphididae</taxon>
        <taxon>Aphidini</taxon>
        <taxon>Aphis</taxon>
        <taxon>Aphis</taxon>
    </lineage>
</organism>
<dbReference type="EMBL" id="VYZN01000065">
    <property type="protein sequence ID" value="KAE9524623.1"/>
    <property type="molecule type" value="Genomic_DNA"/>
</dbReference>
<feature type="transmembrane region" description="Helical" evidence="1">
    <location>
        <begin position="68"/>
        <end position="86"/>
    </location>
</feature>
<keyword evidence="1" id="KW-0812">Transmembrane</keyword>
<evidence type="ECO:0000256" key="1">
    <source>
        <dbReference type="SAM" id="Phobius"/>
    </source>
</evidence>
<comment type="caution">
    <text evidence="2">The sequence shown here is derived from an EMBL/GenBank/DDBJ whole genome shotgun (WGS) entry which is preliminary data.</text>
</comment>
<feature type="non-terminal residue" evidence="2">
    <location>
        <position position="1"/>
    </location>
</feature>
<sequence>TTKKRFFENYWKILTFDLYNAPKIFNIPSETALKYSTNNTHPLINIGNQLTTIYFLPGICNIIKAGKWVLLCCTLGTVWITIVYYRSVKFESNDSLTYEKYYIKFSTLSNLCKFFMNYTYNIICKYSYFGEFFRKLVLRKNFRFSVIFFLFFSIFLKTVGKCLLSTSSMHQGNSLCHRKPPPKFEIEALFRLVMLYTDTKKTHTHIINLKIEILASVK</sequence>
<reference evidence="2 3" key="1">
    <citation type="submission" date="2019-08" db="EMBL/GenBank/DDBJ databases">
        <title>The genome of the soybean aphid Biotype 1, its phylome, world population structure and adaptation to the North American continent.</title>
        <authorList>
            <person name="Giordano R."/>
            <person name="Donthu R.K."/>
            <person name="Hernandez A.G."/>
            <person name="Wright C.L."/>
            <person name="Zimin A.V."/>
        </authorList>
    </citation>
    <scope>NUCLEOTIDE SEQUENCE [LARGE SCALE GENOMIC DNA]</scope>
    <source>
        <tissue evidence="2">Whole aphids</tissue>
    </source>
</reference>
<feature type="transmembrane region" description="Helical" evidence="1">
    <location>
        <begin position="141"/>
        <end position="160"/>
    </location>
</feature>